<dbReference type="Proteomes" id="UP000293764">
    <property type="component" value="Unassembled WGS sequence"/>
</dbReference>
<evidence type="ECO:0000313" key="2">
    <source>
        <dbReference type="Proteomes" id="UP000293764"/>
    </source>
</evidence>
<dbReference type="OrthoDB" id="4949034at2"/>
<accession>A0A4Q5N268</accession>
<dbReference type="EMBL" id="SDWW01000018">
    <property type="protein sequence ID" value="RYV51303.1"/>
    <property type="molecule type" value="Genomic_DNA"/>
</dbReference>
<dbReference type="AlphaFoldDB" id="A0A4Q5N268"/>
<evidence type="ECO:0000313" key="1">
    <source>
        <dbReference type="EMBL" id="RYV51303.1"/>
    </source>
</evidence>
<keyword evidence="2" id="KW-1185">Reference proteome</keyword>
<comment type="caution">
    <text evidence="1">The sequence shown here is derived from an EMBL/GenBank/DDBJ whole genome shotgun (WGS) entry which is preliminary data.</text>
</comment>
<proteinExistence type="predicted"/>
<dbReference type="RefSeq" id="WP_130102369.1">
    <property type="nucleotide sequence ID" value="NZ_SDWW01000018.1"/>
</dbReference>
<organism evidence="1 2">
    <name type="scientific">Pengzhenrongella frigida</name>
    <dbReference type="NCBI Taxonomy" id="1259133"/>
    <lineage>
        <taxon>Bacteria</taxon>
        <taxon>Bacillati</taxon>
        <taxon>Actinomycetota</taxon>
        <taxon>Actinomycetes</taxon>
        <taxon>Micrococcales</taxon>
        <taxon>Pengzhenrongella</taxon>
    </lineage>
</organism>
<gene>
    <name evidence="1" type="ORF">EUA98_09120</name>
</gene>
<reference evidence="1 2" key="1">
    <citation type="submission" date="2019-01" db="EMBL/GenBank/DDBJ databases">
        <title>Novel species of Cellulomonas.</title>
        <authorList>
            <person name="Liu Q."/>
            <person name="Xin Y.-H."/>
        </authorList>
    </citation>
    <scope>NUCLEOTIDE SEQUENCE [LARGE SCALE GENOMIC DNA]</scope>
    <source>
        <strain evidence="1 2">HLT2-17</strain>
    </source>
</reference>
<protein>
    <submittedName>
        <fullName evidence="1">Uncharacterized protein</fullName>
    </submittedName>
</protein>
<name>A0A4Q5N268_9MICO</name>
<sequence>MEPNAARLVYGASVTAQNLSAAHNVSVDEGRRHAGVCAQLHLPTGRMCTLPHGHPDSCEFVAPDQVDASLARQQRVGD</sequence>